<gene>
    <name evidence="1" type="ORF">NP533_22700</name>
</gene>
<dbReference type="RefSeq" id="WP_274079604.1">
    <property type="nucleotide sequence ID" value="NZ_JANIAN010000037.1"/>
</dbReference>
<sequence length="79" mass="8564">MCDCRQKFEKAAADRHPEITGAKATLQGYMLIPAGRQYAACEIVGTRTTAKGKEVKAKATINVLGNYCMFCGEKHPEAA</sequence>
<dbReference type="Proteomes" id="UP001150678">
    <property type="component" value="Unassembled WGS sequence"/>
</dbReference>
<protein>
    <submittedName>
        <fullName evidence="1">Uncharacterized protein</fullName>
    </submittedName>
</protein>
<organism evidence="1 2">
    <name type="scientific">Pseudomonas asiatica</name>
    <dbReference type="NCBI Taxonomy" id="2219225"/>
    <lineage>
        <taxon>Bacteria</taxon>
        <taxon>Pseudomonadati</taxon>
        <taxon>Pseudomonadota</taxon>
        <taxon>Gammaproteobacteria</taxon>
        <taxon>Pseudomonadales</taxon>
        <taxon>Pseudomonadaceae</taxon>
        <taxon>Pseudomonas</taxon>
    </lineage>
</organism>
<accession>A0A9X4HWW6</accession>
<dbReference type="EMBL" id="JANIAN010000037">
    <property type="protein sequence ID" value="MDD2108998.1"/>
    <property type="molecule type" value="Genomic_DNA"/>
</dbReference>
<proteinExistence type="predicted"/>
<evidence type="ECO:0000313" key="1">
    <source>
        <dbReference type="EMBL" id="MDD2108998.1"/>
    </source>
</evidence>
<dbReference type="AlphaFoldDB" id="A0A9X4HWW6"/>
<name>A0A9X4HWW6_9PSED</name>
<evidence type="ECO:0000313" key="2">
    <source>
        <dbReference type="Proteomes" id="UP001150678"/>
    </source>
</evidence>
<reference evidence="1" key="1">
    <citation type="submission" date="2022-07" db="EMBL/GenBank/DDBJ databases">
        <title>Multi-strain Analysis of Pseudomonas putida Reveals Metabolic and Genetic Diversity.</title>
        <authorList>
            <person name="Monk J.M."/>
        </authorList>
    </citation>
    <scope>NUCLEOTIDE SEQUENCE</scope>
    <source>
        <strain evidence="1">17514</strain>
    </source>
</reference>
<comment type="caution">
    <text evidence="1">The sequence shown here is derived from an EMBL/GenBank/DDBJ whole genome shotgun (WGS) entry which is preliminary data.</text>
</comment>